<sequence length="248" mass="28215">MENIMKPIIIAHRGNNFSFPENSLAGLSSAFELGCTAVEFDVQMTADGVIAIIHDVKTKRTSDTNKAVFENSFQDLSTVSVHEPKRLAESHKPTPISRLEDFLPLLNQFPNSHAYIEVKKQSLTKWGHQEVLSSLLPLLNQYKGQCTIISFDLHVLELVKEYSPLNVGWVLNYYNQRSLNYANRVKPDFLIIDQKKLALDTAPWQGEWQWMVYGVENADLAFAHYNNGVQHIETDHLPLLLSDPRLTP</sequence>
<dbReference type="AlphaFoldDB" id="A0A317CDR9"/>
<organism evidence="2 3">
    <name type="scientific">Leucothrix arctica</name>
    <dbReference type="NCBI Taxonomy" id="1481894"/>
    <lineage>
        <taxon>Bacteria</taxon>
        <taxon>Pseudomonadati</taxon>
        <taxon>Pseudomonadota</taxon>
        <taxon>Gammaproteobacteria</taxon>
        <taxon>Thiotrichales</taxon>
        <taxon>Thiotrichaceae</taxon>
        <taxon>Leucothrix</taxon>
    </lineage>
</organism>
<dbReference type="InterPro" id="IPR017946">
    <property type="entry name" value="PLC-like_Pdiesterase_TIM-brl"/>
</dbReference>
<reference evidence="2 3" key="1">
    <citation type="submission" date="2018-05" db="EMBL/GenBank/DDBJ databases">
        <title>Leucothrix arctica sp. nov., isolated from Arctic seawater.</title>
        <authorList>
            <person name="Choi A."/>
            <person name="Baek K."/>
        </authorList>
    </citation>
    <scope>NUCLEOTIDE SEQUENCE [LARGE SCALE GENOMIC DNA]</scope>
    <source>
        <strain evidence="2 3">IMCC9719</strain>
    </source>
</reference>
<name>A0A317CDR9_9GAMM</name>
<evidence type="ECO:0000313" key="3">
    <source>
        <dbReference type="Proteomes" id="UP000245506"/>
    </source>
</evidence>
<dbReference type="Pfam" id="PF03009">
    <property type="entry name" value="GDPD"/>
    <property type="match status" value="1"/>
</dbReference>
<dbReference type="PANTHER" id="PTHR46211">
    <property type="entry name" value="GLYCEROPHOSPHORYL DIESTER PHOSPHODIESTERASE"/>
    <property type="match status" value="1"/>
</dbReference>
<dbReference type="EMBL" id="QGKL01000027">
    <property type="protein sequence ID" value="PWQ96676.1"/>
    <property type="molecule type" value="Genomic_DNA"/>
</dbReference>
<dbReference type="GO" id="GO:0008081">
    <property type="term" value="F:phosphoric diester hydrolase activity"/>
    <property type="evidence" value="ECO:0007669"/>
    <property type="project" value="InterPro"/>
</dbReference>
<dbReference type="PANTHER" id="PTHR46211:SF1">
    <property type="entry name" value="GLYCEROPHOSPHODIESTER PHOSPHODIESTERASE, CYTOPLASMIC"/>
    <property type="match status" value="1"/>
</dbReference>
<accession>A0A317CDR9</accession>
<gene>
    <name evidence="2" type="ORF">DKT75_08750</name>
</gene>
<dbReference type="SUPFAM" id="SSF51695">
    <property type="entry name" value="PLC-like phosphodiesterases"/>
    <property type="match status" value="1"/>
</dbReference>
<dbReference type="PROSITE" id="PS51704">
    <property type="entry name" value="GP_PDE"/>
    <property type="match status" value="1"/>
</dbReference>
<proteinExistence type="predicted"/>
<feature type="domain" description="GP-PDE" evidence="1">
    <location>
        <begin position="7"/>
        <end position="248"/>
    </location>
</feature>
<dbReference type="Proteomes" id="UP000245506">
    <property type="component" value="Unassembled WGS sequence"/>
</dbReference>
<keyword evidence="3" id="KW-1185">Reference proteome</keyword>
<dbReference type="Gene3D" id="3.20.20.190">
    <property type="entry name" value="Phosphatidylinositol (PI) phosphodiesterase"/>
    <property type="match status" value="1"/>
</dbReference>
<evidence type="ECO:0000313" key="2">
    <source>
        <dbReference type="EMBL" id="PWQ96676.1"/>
    </source>
</evidence>
<protein>
    <recommendedName>
        <fullName evidence="1">GP-PDE domain-containing protein</fullName>
    </recommendedName>
</protein>
<comment type="caution">
    <text evidence="2">The sequence shown here is derived from an EMBL/GenBank/DDBJ whole genome shotgun (WGS) entry which is preliminary data.</text>
</comment>
<dbReference type="GO" id="GO:0006629">
    <property type="term" value="P:lipid metabolic process"/>
    <property type="evidence" value="ECO:0007669"/>
    <property type="project" value="InterPro"/>
</dbReference>
<dbReference type="InterPro" id="IPR030395">
    <property type="entry name" value="GP_PDE_dom"/>
</dbReference>
<evidence type="ECO:0000259" key="1">
    <source>
        <dbReference type="PROSITE" id="PS51704"/>
    </source>
</evidence>